<dbReference type="PROSITE" id="PS50893">
    <property type="entry name" value="ABC_TRANSPORTER_2"/>
    <property type="match status" value="1"/>
</dbReference>
<proteinExistence type="predicted"/>
<dbReference type="EMBL" id="LUKF01000001">
    <property type="protein sequence ID" value="KYG70777.1"/>
    <property type="molecule type" value="Genomic_DNA"/>
</dbReference>
<evidence type="ECO:0000256" key="2">
    <source>
        <dbReference type="ARBA" id="ARBA00022741"/>
    </source>
</evidence>
<dbReference type="Proteomes" id="UP000075391">
    <property type="component" value="Unassembled WGS sequence"/>
</dbReference>
<evidence type="ECO:0000313" key="6">
    <source>
        <dbReference type="Proteomes" id="UP000075391"/>
    </source>
</evidence>
<comment type="caution">
    <text evidence="5">The sequence shown here is derived from an EMBL/GenBank/DDBJ whole genome shotgun (WGS) entry which is preliminary data.</text>
</comment>
<dbReference type="PANTHER" id="PTHR43023:SF6">
    <property type="entry name" value="INTERMEMBRANE PHOSPHOLIPID TRANSPORT SYSTEM ATP-BINDING PROTEIN MLAF"/>
    <property type="match status" value="1"/>
</dbReference>
<dbReference type="GO" id="GO:0016887">
    <property type="term" value="F:ATP hydrolysis activity"/>
    <property type="evidence" value="ECO:0007669"/>
    <property type="project" value="InterPro"/>
</dbReference>
<dbReference type="Pfam" id="PF00005">
    <property type="entry name" value="ABC_tran"/>
    <property type="match status" value="1"/>
</dbReference>
<keyword evidence="2" id="KW-0547">Nucleotide-binding</keyword>
<name>A0A150WW83_BDEBC</name>
<dbReference type="InterPro" id="IPR017871">
    <property type="entry name" value="ABC_transporter-like_CS"/>
</dbReference>
<evidence type="ECO:0000256" key="3">
    <source>
        <dbReference type="ARBA" id="ARBA00022840"/>
    </source>
</evidence>
<dbReference type="AlphaFoldDB" id="A0A150WW83"/>
<evidence type="ECO:0000313" key="5">
    <source>
        <dbReference type="EMBL" id="KYG70777.1"/>
    </source>
</evidence>
<dbReference type="Gene3D" id="3.40.50.300">
    <property type="entry name" value="P-loop containing nucleotide triphosphate hydrolases"/>
    <property type="match status" value="1"/>
</dbReference>
<dbReference type="PROSITE" id="PS00211">
    <property type="entry name" value="ABC_TRANSPORTER_1"/>
    <property type="match status" value="1"/>
</dbReference>
<dbReference type="PANTHER" id="PTHR43023">
    <property type="entry name" value="PROTEIN TRIGALACTOSYLDIACYLGLYCEROL 3, CHLOROPLASTIC"/>
    <property type="match status" value="1"/>
</dbReference>
<dbReference type="CDD" id="cd03261">
    <property type="entry name" value="ABC_Org_Solvent_Resistant"/>
    <property type="match status" value="1"/>
</dbReference>
<organism evidence="5 6">
    <name type="scientific">Bdellovibrio bacteriovorus</name>
    <dbReference type="NCBI Taxonomy" id="959"/>
    <lineage>
        <taxon>Bacteria</taxon>
        <taxon>Pseudomonadati</taxon>
        <taxon>Bdellovibrionota</taxon>
        <taxon>Bdellovibrionia</taxon>
        <taxon>Bdellovibrionales</taxon>
        <taxon>Pseudobdellovibrionaceae</taxon>
        <taxon>Bdellovibrio</taxon>
    </lineage>
</organism>
<dbReference type="RefSeq" id="WP_063242539.1">
    <property type="nucleotide sequence ID" value="NZ_LUKF01000001.1"/>
</dbReference>
<sequence>MIEFKNLVKRFGTRTVLNGLSLKIREGEIIFILGTSGTGKSVLLKNLVGLLTPDEGEIWIDDQEVSKFTEEQYLPIRKKCGMVFQHPALFDSLTVFENVAFGLRRHYNFDEATIQEKVTKALRLVNLQGIEQKTPAQISYGMQKRVSLARTVALEPRILLFDEPTTGLDPVTTTAVNQLILDLSRTLKTTSLVVSHDMNCALSIADRIVVLDKGQIVAQGTPDELKKSEIPLVKDFLSEVLSA</sequence>
<dbReference type="InterPro" id="IPR027417">
    <property type="entry name" value="P-loop_NTPase"/>
</dbReference>
<accession>A0A150WW83</accession>
<evidence type="ECO:0000259" key="4">
    <source>
        <dbReference type="PROSITE" id="PS50893"/>
    </source>
</evidence>
<keyword evidence="3 5" id="KW-0067">ATP-binding</keyword>
<gene>
    <name evidence="5" type="ORF">AZI85_02275</name>
</gene>
<dbReference type="InterPro" id="IPR003593">
    <property type="entry name" value="AAA+_ATPase"/>
</dbReference>
<dbReference type="GO" id="GO:0005524">
    <property type="term" value="F:ATP binding"/>
    <property type="evidence" value="ECO:0007669"/>
    <property type="project" value="UniProtKB-KW"/>
</dbReference>
<reference evidence="5 6" key="1">
    <citation type="submission" date="2016-03" db="EMBL/GenBank/DDBJ databases">
        <authorList>
            <person name="Ploux O."/>
        </authorList>
    </citation>
    <scope>NUCLEOTIDE SEQUENCE [LARGE SCALE GENOMIC DNA]</scope>
    <source>
        <strain evidence="5 6">BER2</strain>
    </source>
</reference>
<feature type="domain" description="ABC transporter" evidence="4">
    <location>
        <begin position="2"/>
        <end position="238"/>
    </location>
</feature>
<evidence type="ECO:0000256" key="1">
    <source>
        <dbReference type="ARBA" id="ARBA00022448"/>
    </source>
</evidence>
<dbReference type="SMART" id="SM00382">
    <property type="entry name" value="AAA"/>
    <property type="match status" value="1"/>
</dbReference>
<dbReference type="InterPro" id="IPR003439">
    <property type="entry name" value="ABC_transporter-like_ATP-bd"/>
</dbReference>
<dbReference type="OrthoDB" id="5290734at2"/>
<keyword evidence="1" id="KW-0813">Transport</keyword>
<protein>
    <submittedName>
        <fullName evidence="5">ABC transporter ATP-binding protein</fullName>
    </submittedName>
</protein>
<dbReference type="SUPFAM" id="SSF52540">
    <property type="entry name" value="P-loop containing nucleoside triphosphate hydrolases"/>
    <property type="match status" value="1"/>
</dbReference>